<feature type="region of interest" description="Disordered" evidence="1">
    <location>
        <begin position="1"/>
        <end position="61"/>
    </location>
</feature>
<dbReference type="Proteomes" id="UP000324800">
    <property type="component" value="Unassembled WGS sequence"/>
</dbReference>
<comment type="caution">
    <text evidence="2">The sequence shown here is derived from an EMBL/GenBank/DDBJ whole genome shotgun (WGS) entry which is preliminary data.</text>
</comment>
<proteinExistence type="predicted"/>
<dbReference type="EMBL" id="SNRW01000135">
    <property type="protein sequence ID" value="KAA6403134.1"/>
    <property type="molecule type" value="Genomic_DNA"/>
</dbReference>
<sequence length="155" mass="18181">MKWSFSKKRQRSQQNRNHQSRDCLRTTTRQNSPQGHQLRPRSSNRNSKTKSENFINPNNRRRYKILIGNQLRGPQTRNPINKILQNEQALALYNFRKDEGKLAHLYEPQEEQLAIGLLSLMINNLWEAERTYFARAQNENGTNANYLNLAANSIS</sequence>
<evidence type="ECO:0000313" key="3">
    <source>
        <dbReference type="Proteomes" id="UP000324800"/>
    </source>
</evidence>
<dbReference type="AlphaFoldDB" id="A0A5J4X7I6"/>
<protein>
    <submittedName>
        <fullName evidence="2">Uncharacterized protein</fullName>
    </submittedName>
</protein>
<feature type="compositionally biased region" description="Polar residues" evidence="1">
    <location>
        <begin position="25"/>
        <end position="58"/>
    </location>
</feature>
<feature type="compositionally biased region" description="Basic residues" evidence="1">
    <location>
        <begin position="1"/>
        <end position="11"/>
    </location>
</feature>
<evidence type="ECO:0000256" key="1">
    <source>
        <dbReference type="SAM" id="MobiDB-lite"/>
    </source>
</evidence>
<reference evidence="2 3" key="1">
    <citation type="submission" date="2019-03" db="EMBL/GenBank/DDBJ databases">
        <title>Single cell metagenomics reveals metabolic interactions within the superorganism composed of flagellate Streblomastix strix and complex community of Bacteroidetes bacteria on its surface.</title>
        <authorList>
            <person name="Treitli S.C."/>
            <person name="Kolisko M."/>
            <person name="Husnik F."/>
            <person name="Keeling P."/>
            <person name="Hampl V."/>
        </authorList>
    </citation>
    <scope>NUCLEOTIDE SEQUENCE [LARGE SCALE GENOMIC DNA]</scope>
    <source>
        <strain evidence="2">ST1C</strain>
    </source>
</reference>
<accession>A0A5J4X7I6</accession>
<evidence type="ECO:0000313" key="2">
    <source>
        <dbReference type="EMBL" id="KAA6403134.1"/>
    </source>
</evidence>
<organism evidence="2 3">
    <name type="scientific">Streblomastix strix</name>
    <dbReference type="NCBI Taxonomy" id="222440"/>
    <lineage>
        <taxon>Eukaryota</taxon>
        <taxon>Metamonada</taxon>
        <taxon>Preaxostyla</taxon>
        <taxon>Oxymonadida</taxon>
        <taxon>Streblomastigidae</taxon>
        <taxon>Streblomastix</taxon>
    </lineage>
</organism>
<gene>
    <name evidence="2" type="ORF">EZS28_001340</name>
</gene>
<name>A0A5J4X7I6_9EUKA</name>